<dbReference type="InterPro" id="IPR008928">
    <property type="entry name" value="6-hairpin_glycosidase_sf"/>
</dbReference>
<feature type="domain" description="Glycoside phosphorylase C-terminal" evidence="5">
    <location>
        <begin position="1023"/>
        <end position="1110"/>
    </location>
</feature>
<dbReference type="PANTHER" id="PTHR37469">
    <property type="entry name" value="CELLOBIONIC ACID PHOSPHORYLASE-RELATED"/>
    <property type="match status" value="1"/>
</dbReference>
<dbReference type="Pfam" id="PF21958">
    <property type="entry name" value="SOGP_N"/>
    <property type="match status" value="1"/>
</dbReference>
<reference evidence="7" key="2">
    <citation type="submission" date="2020-09" db="EMBL/GenBank/DDBJ databases">
        <authorList>
            <person name="Sun Q."/>
            <person name="Zhou Y."/>
        </authorList>
    </citation>
    <scope>NUCLEOTIDE SEQUENCE</scope>
    <source>
        <strain evidence="7">CGMCC 1.15371</strain>
    </source>
</reference>
<dbReference type="Gene3D" id="2.70.98.40">
    <property type="entry name" value="Glycoside hydrolase, family 65, N-terminal domain"/>
    <property type="match status" value="1"/>
</dbReference>
<evidence type="ECO:0000259" key="4">
    <source>
        <dbReference type="Pfam" id="PF21250"/>
    </source>
</evidence>
<dbReference type="RefSeq" id="WP_188690574.1">
    <property type="nucleotide sequence ID" value="NZ_BMIR01000004.1"/>
</dbReference>
<accession>A0A8J2VNG0</accession>
<feature type="domain" description="Glycoside phosphorylase super sandwich" evidence="4">
    <location>
        <begin position="305"/>
        <end position="553"/>
    </location>
</feature>
<dbReference type="SUPFAM" id="SSF48208">
    <property type="entry name" value="Six-hairpin glycosidases"/>
    <property type="match status" value="1"/>
</dbReference>
<dbReference type="Gene3D" id="1.50.10.10">
    <property type="match status" value="1"/>
</dbReference>
<dbReference type="AlphaFoldDB" id="A0A8J2VNG0"/>
<dbReference type="Pfam" id="PF21250">
    <property type="entry name" value="SOGP_2nd"/>
    <property type="match status" value="1"/>
</dbReference>
<evidence type="ECO:0000259" key="3">
    <source>
        <dbReference type="Pfam" id="PF17167"/>
    </source>
</evidence>
<dbReference type="Gene3D" id="2.60.420.10">
    <property type="entry name" value="Maltose phosphorylase, domain 3"/>
    <property type="match status" value="1"/>
</dbReference>
<gene>
    <name evidence="7" type="ORF">GCM10011391_11700</name>
</gene>
<reference evidence="7" key="1">
    <citation type="journal article" date="2014" name="Int. J. Syst. Evol. Microbiol.">
        <title>Complete genome sequence of Corynebacterium casei LMG S-19264T (=DSM 44701T), isolated from a smear-ripened cheese.</title>
        <authorList>
            <consortium name="US DOE Joint Genome Institute (JGI-PGF)"/>
            <person name="Walter F."/>
            <person name="Albersmeier A."/>
            <person name="Kalinowski J."/>
            <person name="Ruckert C."/>
        </authorList>
    </citation>
    <scope>NUCLEOTIDE SEQUENCE</scope>
    <source>
        <strain evidence="7">CGMCC 1.15371</strain>
    </source>
</reference>
<dbReference type="Pfam" id="PF21270">
    <property type="entry name" value="SOGP_4th"/>
    <property type="match status" value="1"/>
</dbReference>
<keyword evidence="1" id="KW-0328">Glycosyltransferase</keyword>
<dbReference type="InterPro" id="IPR033432">
    <property type="entry name" value="GH94_catalytic"/>
</dbReference>
<evidence type="ECO:0000259" key="6">
    <source>
        <dbReference type="Pfam" id="PF21958"/>
    </source>
</evidence>
<evidence type="ECO:0000313" key="8">
    <source>
        <dbReference type="Proteomes" id="UP000628775"/>
    </source>
</evidence>
<dbReference type="InterPro" id="IPR048771">
    <property type="entry name" value="SOGP_2nd"/>
</dbReference>
<dbReference type="InterPro" id="IPR012341">
    <property type="entry name" value="6hp_glycosidase-like_sf"/>
</dbReference>
<dbReference type="EMBL" id="BMIR01000004">
    <property type="protein sequence ID" value="GGE34673.1"/>
    <property type="molecule type" value="Genomic_DNA"/>
</dbReference>
<evidence type="ECO:0000259" key="5">
    <source>
        <dbReference type="Pfam" id="PF21270"/>
    </source>
</evidence>
<dbReference type="Proteomes" id="UP000628775">
    <property type="component" value="Unassembled WGS sequence"/>
</dbReference>
<keyword evidence="8" id="KW-1185">Reference proteome</keyword>
<dbReference type="InterPro" id="IPR053831">
    <property type="entry name" value="SOGP_N"/>
</dbReference>
<dbReference type="GO" id="GO:0005975">
    <property type="term" value="P:carbohydrate metabolic process"/>
    <property type="evidence" value="ECO:0007669"/>
    <property type="project" value="InterPro"/>
</dbReference>
<evidence type="ECO:0000313" key="7">
    <source>
        <dbReference type="EMBL" id="GGE34673.1"/>
    </source>
</evidence>
<keyword evidence="2" id="KW-0808">Transferase</keyword>
<evidence type="ECO:0000256" key="2">
    <source>
        <dbReference type="ARBA" id="ARBA00022679"/>
    </source>
</evidence>
<dbReference type="InterPro" id="IPR048773">
    <property type="entry name" value="SOGP_C"/>
</dbReference>
<dbReference type="GO" id="GO:0016757">
    <property type="term" value="F:glycosyltransferase activity"/>
    <property type="evidence" value="ECO:0007669"/>
    <property type="project" value="UniProtKB-KW"/>
</dbReference>
<proteinExistence type="predicted"/>
<name>A0A8J2VNG0_9BACL</name>
<sequence>MRKEAINTIQAGNLTFRLLNSGDVYQISHQHIMINQLLSNPIDGALNNLYLRLHEEEGIKAFPLLGIQSQSTFAFSETGGIWRGTINTITYEVRLHITEQAIWFWEVNVAGKHPTVDLIYGQDLGLAEPGAVRTNEAYVSQYIDHQVFDDEQRGYVLCSRQNQPQQQCFPYIQQGVLQQKAKGYSTDGFQFFGRSYKSTNVPKALNEATLENRNYQYEMAYSALQTERFALNGVKQVVFYGLFKADHPNAVTSLAYEAELVRAWKDVQKQSSSCEWPVEKVALNPIFGAPLETEALNDEDIQHYFPDRQLEETAEGRLLSFFTSTYEHVVFKEKEGLVERPHGHILMNGYNHDQPELTFATTSYMGGIFNSQVVVGNSNMNKMLSNPRNPLNIMKTSGQRLYVEVEGQYRLLTMPSAFEIGFNYARWYYKTTDDLLIITNFTAAKHQALQLHVTSVRGKSYRFIVTQQLTMNTNEYVVPYEQRGEGNLLTFHADAEADSAKVYPHLGYQLRVWGAACEVYDERFLASGVTPGSAALTVLQIAPSTEWCLTIEGTLSGTFSLVKEMDFIYETDSYRTYFKGLMHHFKLSQPGEKQEELERFNALAWWYTHNMLVHFSTPHGLEQYGGAAWGTRDVCQGPAEYFLATQNYETVKLIIRKVFAQQQLQTGGWPQWFMFDAYRLQQAESHGDVIVWPLKVIGDYLKATGDMAILDEELPYTDSTTALYTSKTATLMAHIDKAMAAIQRDFLHDTCLSAYGEGDWDDTLQPANQQFKTFMASSWTVALTCQTLRTLADVFATEDSERAEAIGTILRGIEEDFHRYILQTDVIPGFIYMETSGDAQPMLHPEDKATAINYRLLPMQRSIISELLTPEQAHYHVEIIKTHLSFPDGVRLMDRPSHYQGGVSTHFKRSEQAANFGREIGLQYVHAHIRFVEAMAKLGYGEEVWNGLSVINPIKIQEAVPNAEVRQSNSYFSSSDGKFDTREEAEKLFDLLRTGEVAVKGGWRIYSSGPGIYMNQLISNVLGIRLEKDQLVVDPVLPEHLDGLTCQFAIHGIPVTFVYHLGQQVKRLVINGKILEAKRVQNRYRRGGFAIEKQVLQKYIKKEENVLEIYI</sequence>
<protein>
    <recommendedName>
        <fullName evidence="9">Cellobiose phosphorylase</fullName>
    </recommendedName>
</protein>
<dbReference type="InterPro" id="IPR052047">
    <property type="entry name" value="GH94_Enzymes"/>
</dbReference>
<feature type="domain" description="SOGP N-terminal" evidence="6">
    <location>
        <begin position="18"/>
        <end position="241"/>
    </location>
</feature>
<dbReference type="Pfam" id="PF17167">
    <property type="entry name" value="Glyco_hydro_94"/>
    <property type="match status" value="1"/>
</dbReference>
<evidence type="ECO:0008006" key="9">
    <source>
        <dbReference type="Google" id="ProtNLM"/>
    </source>
</evidence>
<dbReference type="PANTHER" id="PTHR37469:SF2">
    <property type="entry name" value="CELLOBIONIC ACID PHOSPHORYLASE"/>
    <property type="match status" value="1"/>
</dbReference>
<feature type="domain" description="Glycosyl hydrolase 94 catalytic" evidence="3">
    <location>
        <begin position="690"/>
        <end position="971"/>
    </location>
</feature>
<organism evidence="7 8">
    <name type="scientific">Pullulanibacillus camelliae</name>
    <dbReference type="NCBI Taxonomy" id="1707096"/>
    <lineage>
        <taxon>Bacteria</taxon>
        <taxon>Bacillati</taxon>
        <taxon>Bacillota</taxon>
        <taxon>Bacilli</taxon>
        <taxon>Bacillales</taxon>
        <taxon>Sporolactobacillaceae</taxon>
        <taxon>Pullulanibacillus</taxon>
    </lineage>
</organism>
<dbReference type="InterPro" id="IPR037018">
    <property type="entry name" value="GH65_N"/>
</dbReference>
<comment type="caution">
    <text evidence="7">The sequence shown here is derived from an EMBL/GenBank/DDBJ whole genome shotgun (WGS) entry which is preliminary data.</text>
</comment>
<evidence type="ECO:0000256" key="1">
    <source>
        <dbReference type="ARBA" id="ARBA00022676"/>
    </source>
</evidence>